<gene>
    <name evidence="7" type="ordered locus">Tbd_1888</name>
</gene>
<feature type="transmembrane region" description="Helical" evidence="5">
    <location>
        <begin position="117"/>
        <end position="137"/>
    </location>
</feature>
<sequence>MKSLFLPRTWTPPVLAWSFLLLLPFARSSELPMFIMAILGGILLWKHGRAVAWEGGAKTFSLLFLCIWVPIALSVPDSLWFKKSLSTALTFPRIWLAGLYLIWMLREPLARERLFKLSAWLLVFWVVDALIQAIVGYDLFGHAYPERLNGIYGPTNWKLGLTLAMLSPIVWEYFSRHGTRWQLALAWLGTAAVVLLASNRESWIVFAVATVMWTWVYARRLAFHPVRLLGPLVVAAVVAGVGVYQVNPKFAQRVDQSLSAFDFTYESLNNASSYRVHLWNNALTVLKNHPVNGAGVRSYRYAYAKYAKPNDPYLSPDGTGMIYAHQLVLEVGSETGGIGLVGLLMFFAVLIRSAQGMSREYLAWPAWLGVFAWLFPFNTHTAIYSAYWSLVVGWMIAISRTAPSVEHVSSNRPYT</sequence>
<accession>Q3SHP5</accession>
<dbReference type="HOGENOM" id="CLU_599737_0_0_4"/>
<dbReference type="KEGG" id="tbd:Tbd_1888"/>
<feature type="transmembrane region" description="Helical" evidence="5">
    <location>
        <begin position="20"/>
        <end position="45"/>
    </location>
</feature>
<feature type="domain" description="O-antigen ligase-related" evidence="6">
    <location>
        <begin position="190"/>
        <end position="343"/>
    </location>
</feature>
<feature type="transmembrane region" description="Helical" evidence="5">
    <location>
        <begin position="157"/>
        <end position="174"/>
    </location>
</feature>
<dbReference type="PANTHER" id="PTHR37422:SF13">
    <property type="entry name" value="LIPOPOLYSACCHARIDE BIOSYNTHESIS PROTEIN PA4999-RELATED"/>
    <property type="match status" value="1"/>
</dbReference>
<evidence type="ECO:0000259" key="6">
    <source>
        <dbReference type="Pfam" id="PF04932"/>
    </source>
</evidence>
<evidence type="ECO:0000313" key="8">
    <source>
        <dbReference type="Proteomes" id="UP000008291"/>
    </source>
</evidence>
<feature type="transmembrane region" description="Helical" evidence="5">
    <location>
        <begin position="87"/>
        <end position="105"/>
    </location>
</feature>
<feature type="transmembrane region" description="Helical" evidence="5">
    <location>
        <begin position="57"/>
        <end position="75"/>
    </location>
</feature>
<evidence type="ECO:0000313" key="7">
    <source>
        <dbReference type="EMBL" id="AAZ97841.1"/>
    </source>
</evidence>
<evidence type="ECO:0000256" key="5">
    <source>
        <dbReference type="SAM" id="Phobius"/>
    </source>
</evidence>
<dbReference type="GO" id="GO:0016020">
    <property type="term" value="C:membrane"/>
    <property type="evidence" value="ECO:0007669"/>
    <property type="project" value="UniProtKB-SubCell"/>
</dbReference>
<evidence type="ECO:0000256" key="2">
    <source>
        <dbReference type="ARBA" id="ARBA00022692"/>
    </source>
</evidence>
<dbReference type="InterPro" id="IPR051533">
    <property type="entry name" value="WaaL-like"/>
</dbReference>
<name>Q3SHP5_THIDA</name>
<dbReference type="AlphaFoldDB" id="Q3SHP5"/>
<evidence type="ECO:0000256" key="1">
    <source>
        <dbReference type="ARBA" id="ARBA00004141"/>
    </source>
</evidence>
<dbReference type="Proteomes" id="UP000008291">
    <property type="component" value="Chromosome"/>
</dbReference>
<dbReference type="EMBL" id="CP000116">
    <property type="protein sequence ID" value="AAZ97841.1"/>
    <property type="molecule type" value="Genomic_DNA"/>
</dbReference>
<evidence type="ECO:0000256" key="4">
    <source>
        <dbReference type="ARBA" id="ARBA00023136"/>
    </source>
</evidence>
<dbReference type="STRING" id="292415.Tbd_1888"/>
<comment type="subcellular location">
    <subcellularLocation>
        <location evidence="1">Membrane</location>
        <topology evidence="1">Multi-pass membrane protein</topology>
    </subcellularLocation>
</comment>
<organism evidence="7 8">
    <name type="scientific">Thiobacillus denitrificans (strain ATCC 25259 / T1)</name>
    <dbReference type="NCBI Taxonomy" id="292415"/>
    <lineage>
        <taxon>Bacteria</taxon>
        <taxon>Pseudomonadati</taxon>
        <taxon>Pseudomonadota</taxon>
        <taxon>Betaproteobacteria</taxon>
        <taxon>Nitrosomonadales</taxon>
        <taxon>Thiobacillaceae</taxon>
        <taxon>Thiobacillus</taxon>
    </lineage>
</organism>
<reference evidence="7 8" key="1">
    <citation type="journal article" date="2006" name="J. Bacteriol.">
        <title>The genome sequence of the obligately chemolithoautotrophic, facultatively anaerobic bacterium Thiobacillus denitrificans.</title>
        <authorList>
            <person name="Beller H.R."/>
            <person name="Chain P.S."/>
            <person name="Letain T.E."/>
            <person name="Chakicherla A."/>
            <person name="Larimer F.W."/>
            <person name="Richardson P.M."/>
            <person name="Coleman M.A."/>
            <person name="Wood A.P."/>
            <person name="Kelly D.P."/>
        </authorList>
    </citation>
    <scope>NUCLEOTIDE SEQUENCE [LARGE SCALE GENOMIC DNA]</scope>
    <source>
        <strain evidence="7 8">ATCC 25259</strain>
    </source>
</reference>
<keyword evidence="3 5" id="KW-1133">Transmembrane helix</keyword>
<dbReference type="InterPro" id="IPR007016">
    <property type="entry name" value="O-antigen_ligase-rel_domated"/>
</dbReference>
<keyword evidence="4 5" id="KW-0472">Membrane</keyword>
<dbReference type="Pfam" id="PF04932">
    <property type="entry name" value="Wzy_C"/>
    <property type="match status" value="1"/>
</dbReference>
<evidence type="ECO:0000256" key="3">
    <source>
        <dbReference type="ARBA" id="ARBA00022989"/>
    </source>
</evidence>
<dbReference type="eggNOG" id="COG3307">
    <property type="taxonomic scope" value="Bacteria"/>
</dbReference>
<keyword evidence="8" id="KW-1185">Reference proteome</keyword>
<feature type="transmembrane region" description="Helical" evidence="5">
    <location>
        <begin position="336"/>
        <end position="354"/>
    </location>
</feature>
<protein>
    <recommendedName>
        <fullName evidence="6">O-antigen ligase-related domain-containing protein</fullName>
    </recommendedName>
</protein>
<feature type="transmembrane region" description="Helical" evidence="5">
    <location>
        <begin position="181"/>
        <end position="197"/>
    </location>
</feature>
<dbReference type="PANTHER" id="PTHR37422">
    <property type="entry name" value="TEICHURONIC ACID BIOSYNTHESIS PROTEIN TUAE"/>
    <property type="match status" value="1"/>
</dbReference>
<keyword evidence="2 5" id="KW-0812">Transmembrane</keyword>
<feature type="transmembrane region" description="Helical" evidence="5">
    <location>
        <begin position="228"/>
        <end position="246"/>
    </location>
</feature>
<dbReference type="OrthoDB" id="871774at2"/>
<proteinExistence type="predicted"/>